<name>A0A554JA36_9BACT</name>
<dbReference type="EMBL" id="VMFF01000060">
    <property type="protein sequence ID" value="TSC65207.1"/>
    <property type="molecule type" value="Genomic_DNA"/>
</dbReference>
<sequence>MQRINKTLYANIRKYKIEDKVKANELLKLWDKVIADFMPHAVKQTMAIAYEKGVLTIAALSKDIAYQIHLYQKRLIQMLNDLLGKRMVFKIVCEA</sequence>
<gene>
    <name evidence="1" type="ORF">G01um101477_575</name>
</gene>
<evidence type="ECO:0000313" key="2">
    <source>
        <dbReference type="Proteomes" id="UP000319613"/>
    </source>
</evidence>
<reference evidence="1 2" key="1">
    <citation type="submission" date="2017-07" db="EMBL/GenBank/DDBJ databases">
        <title>Mechanisms for carbon and nitrogen cycling indicate functional differentiation within the Candidate Phyla Radiation.</title>
        <authorList>
            <person name="Danczak R.E."/>
            <person name="Johnston M.D."/>
            <person name="Kenah C."/>
            <person name="Slattery M."/>
            <person name="Wrighton K.C."/>
            <person name="Wilkins M.J."/>
        </authorList>
    </citation>
    <scope>NUCLEOTIDE SEQUENCE [LARGE SCALE GENOMIC DNA]</scope>
    <source>
        <strain evidence="1">Gr01-1014_77</strain>
    </source>
</reference>
<protein>
    <recommendedName>
        <fullName evidence="3">DUF721 domain-containing protein</fullName>
    </recommendedName>
</protein>
<evidence type="ECO:0008006" key="3">
    <source>
        <dbReference type="Google" id="ProtNLM"/>
    </source>
</evidence>
<comment type="caution">
    <text evidence="1">The sequence shown here is derived from an EMBL/GenBank/DDBJ whole genome shotgun (WGS) entry which is preliminary data.</text>
</comment>
<dbReference type="AlphaFoldDB" id="A0A554JA36"/>
<evidence type="ECO:0000313" key="1">
    <source>
        <dbReference type="EMBL" id="TSC65207.1"/>
    </source>
</evidence>
<accession>A0A554JA36</accession>
<proteinExistence type="predicted"/>
<organism evidence="1 2">
    <name type="scientific">Candidatus Doudnabacteria bacterium Gr01-1014_77</name>
    <dbReference type="NCBI Taxonomy" id="2017133"/>
    <lineage>
        <taxon>Bacteria</taxon>
        <taxon>Candidatus Doudnaibacteriota</taxon>
    </lineage>
</organism>
<dbReference type="Proteomes" id="UP000319613">
    <property type="component" value="Unassembled WGS sequence"/>
</dbReference>